<keyword evidence="7 14" id="KW-0418">Kinase</keyword>
<organism evidence="14 15">
    <name type="scientific">Taibaiella soli</name>
    <dbReference type="NCBI Taxonomy" id="1649169"/>
    <lineage>
        <taxon>Bacteria</taxon>
        <taxon>Pseudomonadati</taxon>
        <taxon>Bacteroidota</taxon>
        <taxon>Chitinophagia</taxon>
        <taxon>Chitinophagales</taxon>
        <taxon>Chitinophagaceae</taxon>
        <taxon>Taibaiella</taxon>
    </lineage>
</organism>
<dbReference type="InterPro" id="IPR000550">
    <property type="entry name" value="Hppk"/>
</dbReference>
<dbReference type="InterPro" id="IPR035907">
    <property type="entry name" value="Hppk_sf"/>
</dbReference>
<evidence type="ECO:0000313" key="15">
    <source>
        <dbReference type="Proteomes" id="UP000248745"/>
    </source>
</evidence>
<dbReference type="Proteomes" id="UP000248745">
    <property type="component" value="Unassembled WGS sequence"/>
</dbReference>
<dbReference type="UniPathway" id="UPA00077">
    <property type="reaction ID" value="UER00155"/>
</dbReference>
<comment type="caution">
    <text evidence="14">The sequence shown here is derived from an EMBL/GenBank/DDBJ whole genome shotgun (WGS) entry which is preliminary data.</text>
</comment>
<evidence type="ECO:0000256" key="1">
    <source>
        <dbReference type="ARBA" id="ARBA00005051"/>
    </source>
</evidence>
<dbReference type="CDD" id="cd00483">
    <property type="entry name" value="HPPK"/>
    <property type="match status" value="1"/>
</dbReference>
<dbReference type="EC" id="2.7.6.3" evidence="3"/>
<evidence type="ECO:0000256" key="5">
    <source>
        <dbReference type="ARBA" id="ARBA00022679"/>
    </source>
</evidence>
<dbReference type="GO" id="GO:0046654">
    <property type="term" value="P:tetrahydrofolate biosynthetic process"/>
    <property type="evidence" value="ECO:0007669"/>
    <property type="project" value="UniProtKB-UniPathway"/>
</dbReference>
<evidence type="ECO:0000256" key="11">
    <source>
        <dbReference type="ARBA" id="ARBA00029766"/>
    </source>
</evidence>
<dbReference type="GO" id="GO:0005524">
    <property type="term" value="F:ATP binding"/>
    <property type="evidence" value="ECO:0007669"/>
    <property type="project" value="UniProtKB-KW"/>
</dbReference>
<protein>
    <recommendedName>
        <fullName evidence="4">2-amino-4-hydroxy-6-hydroxymethyldihydropteridine pyrophosphokinase</fullName>
        <ecNumber evidence="3">2.7.6.3</ecNumber>
    </recommendedName>
    <alternativeName>
        <fullName evidence="11">6-hydroxymethyl-7,8-dihydropterin pyrophosphokinase</fullName>
    </alternativeName>
    <alternativeName>
        <fullName evidence="12">7,8-dihydro-6-hydroxymethylpterin-pyrophosphokinase</fullName>
    </alternativeName>
</protein>
<feature type="domain" description="7,8-dihydro-6-hydroxymethylpterin-pyrophosphokinase" evidence="13">
    <location>
        <begin position="5"/>
        <end position="132"/>
    </location>
</feature>
<evidence type="ECO:0000256" key="9">
    <source>
        <dbReference type="ARBA" id="ARBA00022909"/>
    </source>
</evidence>
<gene>
    <name evidence="14" type="primary">folK</name>
    <name evidence="14" type="ORF">DN068_20835</name>
</gene>
<reference evidence="14 15" key="1">
    <citation type="submission" date="2018-06" db="EMBL/GenBank/DDBJ databases">
        <title>Mucibacter soli gen. nov., sp. nov., a new member of the family Chitinophagaceae producing mucin.</title>
        <authorList>
            <person name="Kim M.-K."/>
            <person name="Park S."/>
            <person name="Kim T.-S."/>
            <person name="Joung Y."/>
            <person name="Han J.-H."/>
            <person name="Kim S.B."/>
        </authorList>
    </citation>
    <scope>NUCLEOTIDE SEQUENCE [LARGE SCALE GENOMIC DNA]</scope>
    <source>
        <strain evidence="14 15">R1-15</strain>
    </source>
</reference>
<comment type="similarity">
    <text evidence="2">Belongs to the HPPK family.</text>
</comment>
<evidence type="ECO:0000313" key="14">
    <source>
        <dbReference type="EMBL" id="PZF70874.1"/>
    </source>
</evidence>
<dbReference type="GO" id="GO:0016301">
    <property type="term" value="F:kinase activity"/>
    <property type="evidence" value="ECO:0007669"/>
    <property type="project" value="UniProtKB-KW"/>
</dbReference>
<dbReference type="Gene3D" id="3.30.70.560">
    <property type="entry name" value="7,8-Dihydro-6-hydroxymethylpterin-pyrophosphokinase HPPK"/>
    <property type="match status" value="1"/>
</dbReference>
<keyword evidence="8" id="KW-0067">ATP-binding</keyword>
<dbReference type="NCBIfam" id="TIGR01498">
    <property type="entry name" value="folK"/>
    <property type="match status" value="1"/>
</dbReference>
<keyword evidence="9" id="KW-0289">Folate biosynthesis</keyword>
<keyword evidence="6" id="KW-0547">Nucleotide-binding</keyword>
<dbReference type="OrthoDB" id="9808041at2"/>
<dbReference type="EMBL" id="QKTW01000028">
    <property type="protein sequence ID" value="PZF70874.1"/>
    <property type="molecule type" value="Genomic_DNA"/>
</dbReference>
<comment type="pathway">
    <text evidence="1">Cofactor biosynthesis; tetrahydrofolate biosynthesis; 2-amino-4-hydroxy-6-hydroxymethyl-7,8-dihydropteridine diphosphate from 7,8-dihydroneopterin triphosphate: step 4/4.</text>
</comment>
<evidence type="ECO:0000256" key="2">
    <source>
        <dbReference type="ARBA" id="ARBA00005810"/>
    </source>
</evidence>
<dbReference type="RefSeq" id="WP_111000890.1">
    <property type="nucleotide sequence ID" value="NZ_QKTW01000028.1"/>
</dbReference>
<dbReference type="SUPFAM" id="SSF55083">
    <property type="entry name" value="6-hydroxymethyl-7,8-dihydropterin pyrophosphokinase, HPPK"/>
    <property type="match status" value="1"/>
</dbReference>
<name>A0A2W2ASA2_9BACT</name>
<dbReference type="AlphaFoldDB" id="A0A2W2ASA2"/>
<accession>A0A2W2ASA2</accession>
<evidence type="ECO:0000259" key="13">
    <source>
        <dbReference type="Pfam" id="PF01288"/>
    </source>
</evidence>
<proteinExistence type="inferred from homology"/>
<evidence type="ECO:0000256" key="7">
    <source>
        <dbReference type="ARBA" id="ARBA00022777"/>
    </source>
</evidence>
<sequence length="166" mass="18956">MNEVYILLGSNEGNREEKLGKAVSIIAETCGPVIRKSSLYETAAWGLEDQPDFLNQVICINTQFSPESLLQKTQQAELTLGRQRHIKWGQRTIDIDILLYNEAVVQQPNLMIPHPFLQDRRFVMVPLAEIAPDKIHPLLHQSMKELLKNCQDPLPVRLFQTGNQLD</sequence>
<evidence type="ECO:0000256" key="10">
    <source>
        <dbReference type="ARBA" id="ARBA00029409"/>
    </source>
</evidence>
<comment type="function">
    <text evidence="10">Catalyzes the transfer of pyrophosphate from adenosine triphosphate (ATP) to 6-hydroxymethyl-7,8-dihydropterin, an enzymatic step in folate biosynthesis pathway.</text>
</comment>
<dbReference type="PANTHER" id="PTHR43071:SF1">
    <property type="entry name" value="2-AMINO-4-HYDROXY-6-HYDROXYMETHYLDIHYDROPTERIDINE PYROPHOSPHOKINASE"/>
    <property type="match status" value="1"/>
</dbReference>
<dbReference type="GO" id="GO:0003848">
    <property type="term" value="F:2-amino-4-hydroxy-6-hydroxymethyldihydropteridine diphosphokinase activity"/>
    <property type="evidence" value="ECO:0007669"/>
    <property type="project" value="UniProtKB-EC"/>
</dbReference>
<dbReference type="GO" id="GO:0046656">
    <property type="term" value="P:folic acid biosynthetic process"/>
    <property type="evidence" value="ECO:0007669"/>
    <property type="project" value="UniProtKB-KW"/>
</dbReference>
<evidence type="ECO:0000256" key="3">
    <source>
        <dbReference type="ARBA" id="ARBA00013253"/>
    </source>
</evidence>
<keyword evidence="15" id="KW-1185">Reference proteome</keyword>
<evidence type="ECO:0000256" key="8">
    <source>
        <dbReference type="ARBA" id="ARBA00022840"/>
    </source>
</evidence>
<evidence type="ECO:0000256" key="4">
    <source>
        <dbReference type="ARBA" id="ARBA00016218"/>
    </source>
</evidence>
<evidence type="ECO:0000256" key="6">
    <source>
        <dbReference type="ARBA" id="ARBA00022741"/>
    </source>
</evidence>
<dbReference type="PANTHER" id="PTHR43071">
    <property type="entry name" value="2-AMINO-4-HYDROXY-6-HYDROXYMETHYLDIHYDROPTERIDINE PYROPHOSPHOKINASE"/>
    <property type="match status" value="1"/>
</dbReference>
<evidence type="ECO:0000256" key="12">
    <source>
        <dbReference type="ARBA" id="ARBA00033413"/>
    </source>
</evidence>
<dbReference type="Pfam" id="PF01288">
    <property type="entry name" value="HPPK"/>
    <property type="match status" value="1"/>
</dbReference>
<keyword evidence="5" id="KW-0808">Transferase</keyword>